<name>A0A392VSI6_9FABA</name>
<evidence type="ECO:0000313" key="3">
    <source>
        <dbReference type="Proteomes" id="UP000265520"/>
    </source>
</evidence>
<feature type="non-terminal residue" evidence="2">
    <location>
        <position position="70"/>
    </location>
</feature>
<feature type="non-terminal residue" evidence="2">
    <location>
        <position position="1"/>
    </location>
</feature>
<proteinExistence type="predicted"/>
<accession>A0A392VSI6</accession>
<keyword evidence="3" id="KW-1185">Reference proteome</keyword>
<feature type="compositionally biased region" description="Polar residues" evidence="1">
    <location>
        <begin position="37"/>
        <end position="48"/>
    </location>
</feature>
<feature type="region of interest" description="Disordered" evidence="1">
    <location>
        <begin position="1"/>
        <end position="70"/>
    </location>
</feature>
<evidence type="ECO:0000256" key="1">
    <source>
        <dbReference type="SAM" id="MobiDB-lite"/>
    </source>
</evidence>
<feature type="compositionally biased region" description="Basic residues" evidence="1">
    <location>
        <begin position="1"/>
        <end position="10"/>
    </location>
</feature>
<organism evidence="2 3">
    <name type="scientific">Trifolium medium</name>
    <dbReference type="NCBI Taxonomy" id="97028"/>
    <lineage>
        <taxon>Eukaryota</taxon>
        <taxon>Viridiplantae</taxon>
        <taxon>Streptophyta</taxon>
        <taxon>Embryophyta</taxon>
        <taxon>Tracheophyta</taxon>
        <taxon>Spermatophyta</taxon>
        <taxon>Magnoliopsida</taxon>
        <taxon>eudicotyledons</taxon>
        <taxon>Gunneridae</taxon>
        <taxon>Pentapetalae</taxon>
        <taxon>rosids</taxon>
        <taxon>fabids</taxon>
        <taxon>Fabales</taxon>
        <taxon>Fabaceae</taxon>
        <taxon>Papilionoideae</taxon>
        <taxon>50 kb inversion clade</taxon>
        <taxon>NPAAA clade</taxon>
        <taxon>Hologalegina</taxon>
        <taxon>IRL clade</taxon>
        <taxon>Trifolieae</taxon>
        <taxon>Trifolium</taxon>
    </lineage>
</organism>
<protein>
    <submittedName>
        <fullName evidence="2">Uncharacterized protein</fullName>
    </submittedName>
</protein>
<dbReference type="EMBL" id="LXQA011224743">
    <property type="protein sequence ID" value="MCI89655.1"/>
    <property type="molecule type" value="Genomic_DNA"/>
</dbReference>
<feature type="compositionally biased region" description="Polar residues" evidence="1">
    <location>
        <begin position="14"/>
        <end position="28"/>
    </location>
</feature>
<sequence>EKKHKKKKSSKASEGNTSAEVVQPNKPSDVTPIPVDTPSNPTAVQQDPTVAAHQPEPTQHFESTNSCIGT</sequence>
<reference evidence="2 3" key="1">
    <citation type="journal article" date="2018" name="Front. Plant Sci.">
        <title>Red Clover (Trifolium pratense) and Zigzag Clover (T. medium) - A Picture of Genomic Similarities and Differences.</title>
        <authorList>
            <person name="Dluhosova J."/>
            <person name="Istvanek J."/>
            <person name="Nedelnik J."/>
            <person name="Repkova J."/>
        </authorList>
    </citation>
    <scope>NUCLEOTIDE SEQUENCE [LARGE SCALE GENOMIC DNA]</scope>
    <source>
        <strain evidence="3">cv. 10/8</strain>
        <tissue evidence="2">Leaf</tissue>
    </source>
</reference>
<dbReference type="AlphaFoldDB" id="A0A392VSI6"/>
<comment type="caution">
    <text evidence="2">The sequence shown here is derived from an EMBL/GenBank/DDBJ whole genome shotgun (WGS) entry which is preliminary data.</text>
</comment>
<evidence type="ECO:0000313" key="2">
    <source>
        <dbReference type="EMBL" id="MCI89655.1"/>
    </source>
</evidence>
<dbReference type="Proteomes" id="UP000265520">
    <property type="component" value="Unassembled WGS sequence"/>
</dbReference>
<feature type="compositionally biased region" description="Polar residues" evidence="1">
    <location>
        <begin position="56"/>
        <end position="70"/>
    </location>
</feature>